<feature type="compositionally biased region" description="Acidic residues" evidence="1">
    <location>
        <begin position="679"/>
        <end position="698"/>
    </location>
</feature>
<dbReference type="Proteomes" id="UP000002368">
    <property type="component" value="Chromosome"/>
</dbReference>
<feature type="region of interest" description="Disordered" evidence="1">
    <location>
        <begin position="669"/>
        <end position="698"/>
    </location>
</feature>
<dbReference type="AlphaFoldDB" id="D5WUB4"/>
<gene>
    <name evidence="2" type="ordered locus">Btus_2717</name>
</gene>
<accession>D5WUB4</accession>
<keyword evidence="3" id="KW-1185">Reference proteome</keyword>
<evidence type="ECO:0000313" key="2">
    <source>
        <dbReference type="EMBL" id="ADG07366.1"/>
    </source>
</evidence>
<evidence type="ECO:0000313" key="3">
    <source>
        <dbReference type="Proteomes" id="UP000002368"/>
    </source>
</evidence>
<dbReference type="Pfam" id="PF09484">
    <property type="entry name" value="Cas_TM1802"/>
    <property type="match status" value="1"/>
</dbReference>
<organism evidence="2 3">
    <name type="scientific">Kyrpidia tusciae (strain DSM 2912 / NBRC 15312 / T2)</name>
    <name type="common">Bacillus tusciae</name>
    <dbReference type="NCBI Taxonomy" id="562970"/>
    <lineage>
        <taxon>Bacteria</taxon>
        <taxon>Bacillati</taxon>
        <taxon>Bacillota</taxon>
        <taxon>Bacilli</taxon>
        <taxon>Bacillales</taxon>
        <taxon>Alicyclobacillaceae</taxon>
        <taxon>Kyrpidia</taxon>
    </lineage>
</organism>
<dbReference type="EMBL" id="CP002017">
    <property type="protein sequence ID" value="ADG07366.1"/>
    <property type="molecule type" value="Genomic_DNA"/>
</dbReference>
<dbReference type="HOGENOM" id="CLU_027704_0_0_9"/>
<reference evidence="2 3" key="1">
    <citation type="journal article" date="2011" name="Stand. Genomic Sci.">
        <title>Complete genome sequence of the thermophilic, hydrogen-oxidizing Bacillus tusciae type strain (T2) and reclassification in the new genus, Kyrpidia gen. nov. as Kyrpidia tusciae comb. nov. and emendation of the family Alicyclobacillaceae da Costa and Rainey, 2010.</title>
        <authorList>
            <person name="Klenk H.P."/>
            <person name="Lapidus A."/>
            <person name="Chertkov O."/>
            <person name="Copeland A."/>
            <person name="Del Rio T.G."/>
            <person name="Nolan M."/>
            <person name="Lucas S."/>
            <person name="Chen F."/>
            <person name="Tice H."/>
            <person name="Cheng J.F."/>
            <person name="Han C."/>
            <person name="Bruce D."/>
            <person name="Goodwin L."/>
            <person name="Pitluck S."/>
            <person name="Pati A."/>
            <person name="Ivanova N."/>
            <person name="Mavromatis K."/>
            <person name="Daum C."/>
            <person name="Chen A."/>
            <person name="Palaniappan K."/>
            <person name="Chang Y.J."/>
            <person name="Land M."/>
            <person name="Hauser L."/>
            <person name="Jeffries C.D."/>
            <person name="Detter J.C."/>
            <person name="Rohde M."/>
            <person name="Abt B."/>
            <person name="Pukall R."/>
            <person name="Goker M."/>
            <person name="Bristow J."/>
            <person name="Markowitz V."/>
            <person name="Hugenholtz P."/>
            <person name="Eisen J.A."/>
        </authorList>
    </citation>
    <scope>NUCLEOTIDE SEQUENCE [LARGE SCALE GENOMIC DNA]</scope>
    <source>
        <strain evidence="2 3">DSM 2912</strain>
    </source>
</reference>
<dbReference type="STRING" id="562970.Btus_2717"/>
<dbReference type="InterPro" id="IPR013389">
    <property type="entry name" value="CRISPR-assoc_prot_Cas8b"/>
</dbReference>
<proteinExistence type="predicted"/>
<dbReference type="OrthoDB" id="1706583at2"/>
<dbReference type="RefSeq" id="WP_013076649.1">
    <property type="nucleotide sequence ID" value="NC_014098.1"/>
</dbReference>
<evidence type="ECO:0000256" key="1">
    <source>
        <dbReference type="SAM" id="MobiDB-lite"/>
    </source>
</evidence>
<protein>
    <submittedName>
        <fullName evidence="2">CRISPR-associated protein</fullName>
    </submittedName>
</protein>
<dbReference type="eggNOG" id="ENOG502Z952">
    <property type="taxonomic scope" value="Bacteria"/>
</dbReference>
<name>D5WUB4_KYRT2</name>
<dbReference type="KEGG" id="bts:Btus_2717"/>
<sequence length="698" mass="79509">MNLPHITVAVGSERNEEVDPFASLVKEPRSNLKKGEEAYLVFLTFDLPKKEIRFEDPRPLTKDAAGQYRYFGNNQAAQSQFYLVRETTSLHYLLSTVWNDLAILLNKYNMRDSQLFDILSRLNAAGLITLTKNTGTGSVALDRIAPFFGTGVILQINPEKKRMLVGANELSFEEFIRRALGLTEKKNRIVLVVPAVVVEQGGYVVLSQHPNYLALVRRVNHLEEDSATGNVQGKRVGNAEHVCSLCLRRSPGVSSKYSKDLSRTGINKIFTTKTINYASDIEVKGHDRVYGICNACYQKLRSGEAVIERKFRSRIAGEAAFILPEGVSETLEYQYLERIRDIGDFAFKARDAAEWIRSVEAEAAEAGGLYTLNFVVYRTDGKSVTVLQTIEDVPLLRFHRIMHLFADATDRLRPHLRALSLGSVYHLIPVRKTEKGQVDVQRVVNFYKNLLCGERIRINTLMGYASEALDKGFRQLSKPKIDNYENLGLRYYTGGFEDFYIKHTVMSYLGLFRVCQELGILNGSVFHWEYEKGGENMGEQPPTGQMSLVESAEEFLERQGFMSEARALFYLGAMMNRVAWKQYKKNHKSKPVLNKINFQGMTRRDILRLYEEVLDLAKYYFEGLPLYMEQFIERFHNYFGTLEKAWPLSEQANVFYLMAGYGFMVKGETGEQSGTAETDGADEETTTDDLEEEDDDNE</sequence>